<dbReference type="InterPro" id="IPR013563">
    <property type="entry name" value="Oligopep_ABC_C"/>
</dbReference>
<evidence type="ECO:0000256" key="3">
    <source>
        <dbReference type="ARBA" id="ARBA00022448"/>
    </source>
</evidence>
<name>A0ABS3KH70_9PROT</name>
<dbReference type="Gene3D" id="3.40.50.300">
    <property type="entry name" value="P-loop containing nucleotide triphosphate hydrolases"/>
    <property type="match status" value="1"/>
</dbReference>
<evidence type="ECO:0000256" key="4">
    <source>
        <dbReference type="ARBA" id="ARBA00022741"/>
    </source>
</evidence>
<gene>
    <name evidence="7" type="ORF">IAI60_19620</name>
</gene>
<dbReference type="NCBIfam" id="TIGR01727">
    <property type="entry name" value="oligo_HPY"/>
    <property type="match status" value="1"/>
</dbReference>
<evidence type="ECO:0000313" key="8">
    <source>
        <dbReference type="Proteomes" id="UP001518990"/>
    </source>
</evidence>
<dbReference type="SMART" id="SM00382">
    <property type="entry name" value="AAA"/>
    <property type="match status" value="1"/>
</dbReference>
<dbReference type="PANTHER" id="PTHR43776:SF7">
    <property type="entry name" value="D,D-DIPEPTIDE TRANSPORT ATP-BINDING PROTEIN DDPF-RELATED"/>
    <property type="match status" value="1"/>
</dbReference>
<dbReference type="PROSITE" id="PS00211">
    <property type="entry name" value="ABC_TRANSPORTER_1"/>
    <property type="match status" value="1"/>
</dbReference>
<proteinExistence type="inferred from homology"/>
<dbReference type="InterPro" id="IPR003593">
    <property type="entry name" value="AAA+_ATPase"/>
</dbReference>
<keyword evidence="3" id="KW-0813">Transport</keyword>
<evidence type="ECO:0000259" key="6">
    <source>
        <dbReference type="PROSITE" id="PS50893"/>
    </source>
</evidence>
<dbReference type="PANTHER" id="PTHR43776">
    <property type="entry name" value="TRANSPORT ATP-BINDING PROTEIN"/>
    <property type="match status" value="1"/>
</dbReference>
<keyword evidence="5 7" id="KW-0067">ATP-binding</keyword>
<comment type="subcellular location">
    <subcellularLocation>
        <location evidence="1">Cell inner membrane</location>
        <topology evidence="1">Peripheral membrane protein</topology>
    </subcellularLocation>
</comment>
<dbReference type="Proteomes" id="UP001518990">
    <property type="component" value="Unassembled WGS sequence"/>
</dbReference>
<dbReference type="EMBL" id="JACTNF010000031">
    <property type="protein sequence ID" value="MBO1076828.1"/>
    <property type="molecule type" value="Genomic_DNA"/>
</dbReference>
<protein>
    <submittedName>
        <fullName evidence="7">Dipeptide ABC transporter ATP-binding protein</fullName>
    </submittedName>
</protein>
<dbReference type="InterPro" id="IPR027417">
    <property type="entry name" value="P-loop_NTPase"/>
</dbReference>
<keyword evidence="8" id="KW-1185">Reference proteome</keyword>
<dbReference type="InterPro" id="IPR050319">
    <property type="entry name" value="ABC_transp_ATP-bind"/>
</dbReference>
<evidence type="ECO:0000256" key="2">
    <source>
        <dbReference type="ARBA" id="ARBA00005417"/>
    </source>
</evidence>
<dbReference type="SUPFAM" id="SSF52540">
    <property type="entry name" value="P-loop containing nucleoside triphosphate hydrolases"/>
    <property type="match status" value="1"/>
</dbReference>
<sequence>MTPLLEVTGLAKHYPVKQGVIRQRQVGTVRAVDGVSFAVMRGETLALVGESGCGKSTTARLALRLIEPSAGSIRFDGQDVTKVTGGAMRTLRRRMQIVFQDPYASLNPRMTVGDAIAEPMAVHGIGDDRSRQDRVQELLELVGLRPFHAGRYPHEFSGGQRQRIGIARALAVEPDLVVCDEPVSALDVSIQAQVVNLMKDLQARLGLSYLFIAHDLAVVKHMADRVAVMYLGAIMEMGSKAELFASPRHPYTRALLAAIPHPDPSRRGRVTPLGGDVPSPMAVPTGCRFHTRCPFAQARCREDVPVLREVAPGQQAACHFSETLPDAALDYSGGLTPAAARRLALYDHARQRSGGRAMAGLNV</sequence>
<dbReference type="PROSITE" id="PS50893">
    <property type="entry name" value="ABC_TRANSPORTER_2"/>
    <property type="match status" value="1"/>
</dbReference>
<reference evidence="7 8" key="1">
    <citation type="submission" date="2020-09" db="EMBL/GenBank/DDBJ databases">
        <title>Roseomonas.</title>
        <authorList>
            <person name="Zhu W."/>
        </authorList>
    </citation>
    <scope>NUCLEOTIDE SEQUENCE [LARGE SCALE GENOMIC DNA]</scope>
    <source>
        <strain evidence="7 8">1311</strain>
    </source>
</reference>
<dbReference type="RefSeq" id="WP_207450270.1">
    <property type="nucleotide sequence ID" value="NZ_CP061092.1"/>
</dbReference>
<dbReference type="GO" id="GO:0005524">
    <property type="term" value="F:ATP binding"/>
    <property type="evidence" value="ECO:0007669"/>
    <property type="project" value="UniProtKB-KW"/>
</dbReference>
<organism evidence="7 8">
    <name type="scientific">Roseomonas marmotae</name>
    <dbReference type="NCBI Taxonomy" id="2768161"/>
    <lineage>
        <taxon>Bacteria</taxon>
        <taxon>Pseudomonadati</taxon>
        <taxon>Pseudomonadota</taxon>
        <taxon>Alphaproteobacteria</taxon>
        <taxon>Acetobacterales</taxon>
        <taxon>Roseomonadaceae</taxon>
        <taxon>Roseomonas</taxon>
    </lineage>
</organism>
<dbReference type="NCBIfam" id="NF008453">
    <property type="entry name" value="PRK11308.1"/>
    <property type="match status" value="1"/>
</dbReference>
<comment type="caution">
    <text evidence="7">The sequence shown here is derived from an EMBL/GenBank/DDBJ whole genome shotgun (WGS) entry which is preliminary data.</text>
</comment>
<dbReference type="Pfam" id="PF08352">
    <property type="entry name" value="oligo_HPY"/>
    <property type="match status" value="1"/>
</dbReference>
<evidence type="ECO:0000313" key="7">
    <source>
        <dbReference type="EMBL" id="MBO1076828.1"/>
    </source>
</evidence>
<feature type="domain" description="ABC transporter" evidence="6">
    <location>
        <begin position="5"/>
        <end position="256"/>
    </location>
</feature>
<keyword evidence="4" id="KW-0547">Nucleotide-binding</keyword>
<dbReference type="InterPro" id="IPR003439">
    <property type="entry name" value="ABC_transporter-like_ATP-bd"/>
</dbReference>
<accession>A0ABS3KH70</accession>
<dbReference type="CDD" id="cd03257">
    <property type="entry name" value="ABC_NikE_OppD_transporters"/>
    <property type="match status" value="1"/>
</dbReference>
<dbReference type="InterPro" id="IPR017871">
    <property type="entry name" value="ABC_transporter-like_CS"/>
</dbReference>
<comment type="similarity">
    <text evidence="2">Belongs to the ABC transporter superfamily.</text>
</comment>
<evidence type="ECO:0000256" key="1">
    <source>
        <dbReference type="ARBA" id="ARBA00004417"/>
    </source>
</evidence>
<dbReference type="Pfam" id="PF00005">
    <property type="entry name" value="ABC_tran"/>
    <property type="match status" value="1"/>
</dbReference>
<evidence type="ECO:0000256" key="5">
    <source>
        <dbReference type="ARBA" id="ARBA00022840"/>
    </source>
</evidence>